<organism evidence="2">
    <name type="scientific">Mucor ambiguus</name>
    <dbReference type="NCBI Taxonomy" id="91626"/>
    <lineage>
        <taxon>Eukaryota</taxon>
        <taxon>Fungi</taxon>
        <taxon>Fungi incertae sedis</taxon>
        <taxon>Mucoromycota</taxon>
        <taxon>Mucoromycotina</taxon>
        <taxon>Mucoromycetes</taxon>
        <taxon>Mucorales</taxon>
        <taxon>Mucorineae</taxon>
        <taxon>Mucoraceae</taxon>
        <taxon>Mucor</taxon>
    </lineage>
</organism>
<name>A0A0C9MRN7_9FUNG</name>
<dbReference type="SUPFAM" id="SSF54695">
    <property type="entry name" value="POZ domain"/>
    <property type="match status" value="1"/>
</dbReference>
<evidence type="ECO:0000313" key="2">
    <source>
        <dbReference type="EMBL" id="GAN04693.1"/>
    </source>
</evidence>
<proteinExistence type="predicted"/>
<evidence type="ECO:0000313" key="3">
    <source>
        <dbReference type="Proteomes" id="UP000053815"/>
    </source>
</evidence>
<dbReference type="SMART" id="SM00225">
    <property type="entry name" value="BTB"/>
    <property type="match status" value="1"/>
</dbReference>
<accession>A0A0C9MRN7</accession>
<dbReference type="GO" id="GO:0051260">
    <property type="term" value="P:protein homooligomerization"/>
    <property type="evidence" value="ECO:0007669"/>
    <property type="project" value="InterPro"/>
</dbReference>
<dbReference type="Gene3D" id="3.30.710.10">
    <property type="entry name" value="Potassium Channel Kv1.1, Chain A"/>
    <property type="match status" value="1"/>
</dbReference>
<sequence length="134" mass="15531">MDNNFKLVTLNVGGKTFITYYENLKQSDYFQDLIQNKKGEQAIAIKGKAQQESFFIDRDGDTFEAIMHYLRTYEIIEKDPDQLRILEHEAKFFKLKSMAIKINQAIADTSNNETYAVKQSATMFNEMDLGDIKP</sequence>
<dbReference type="InterPro" id="IPR045068">
    <property type="entry name" value="BACURD1-3"/>
</dbReference>
<gene>
    <name evidence="2" type="ORF">MAM1_0071c04157</name>
</gene>
<evidence type="ECO:0000259" key="1">
    <source>
        <dbReference type="PROSITE" id="PS50097"/>
    </source>
</evidence>
<dbReference type="STRING" id="91626.A0A0C9MRN7"/>
<protein>
    <recommendedName>
        <fullName evidence="1">BTB domain-containing protein</fullName>
    </recommendedName>
</protein>
<dbReference type="OrthoDB" id="2414723at2759"/>
<keyword evidence="3" id="KW-1185">Reference proteome</keyword>
<dbReference type="Proteomes" id="UP000053815">
    <property type="component" value="Unassembled WGS sequence"/>
</dbReference>
<dbReference type="InterPro" id="IPR003131">
    <property type="entry name" value="T1-type_BTB"/>
</dbReference>
<dbReference type="Pfam" id="PF02214">
    <property type="entry name" value="BTB_2"/>
    <property type="match status" value="1"/>
</dbReference>
<dbReference type="PANTHER" id="PTHR11145">
    <property type="entry name" value="BTB/POZ DOMAIN-CONTAINING ADAPTER FOR CUL3-MEDIATED RHOA DEGRADATION PROTEIN FAMILY MEMBER"/>
    <property type="match status" value="1"/>
</dbReference>
<dbReference type="InterPro" id="IPR000210">
    <property type="entry name" value="BTB/POZ_dom"/>
</dbReference>
<dbReference type="PROSITE" id="PS50097">
    <property type="entry name" value="BTB"/>
    <property type="match status" value="1"/>
</dbReference>
<dbReference type="EMBL" id="DF836360">
    <property type="protein sequence ID" value="GAN04693.1"/>
    <property type="molecule type" value="Genomic_DNA"/>
</dbReference>
<dbReference type="PANTHER" id="PTHR11145:SF8">
    <property type="entry name" value="RE57120P"/>
    <property type="match status" value="1"/>
</dbReference>
<dbReference type="AlphaFoldDB" id="A0A0C9MRN7"/>
<dbReference type="InterPro" id="IPR011333">
    <property type="entry name" value="SKP1/BTB/POZ_sf"/>
</dbReference>
<reference evidence="2" key="1">
    <citation type="submission" date="2014-09" db="EMBL/GenBank/DDBJ databases">
        <title>Draft genome sequence of an oleaginous Mucoromycotina fungus Mucor ambiguus NBRC6742.</title>
        <authorList>
            <person name="Takeda I."/>
            <person name="Yamane N."/>
            <person name="Morita T."/>
            <person name="Tamano K."/>
            <person name="Machida M."/>
            <person name="Baker S."/>
            <person name="Koike H."/>
        </authorList>
    </citation>
    <scope>NUCLEOTIDE SEQUENCE</scope>
    <source>
        <strain evidence="2">NBRC 6742</strain>
    </source>
</reference>
<feature type="domain" description="BTB" evidence="1">
    <location>
        <begin position="6"/>
        <end position="79"/>
    </location>
</feature>